<dbReference type="InterPro" id="IPR003010">
    <property type="entry name" value="C-N_Hydrolase"/>
</dbReference>
<dbReference type="Pfam" id="PF00795">
    <property type="entry name" value="CN_hydrolase"/>
    <property type="match status" value="2"/>
</dbReference>
<dbReference type="Proteomes" id="UP000037069">
    <property type="component" value="Unassembled WGS sequence"/>
</dbReference>
<dbReference type="PROSITE" id="PS50263">
    <property type="entry name" value="CN_HYDROLASE"/>
    <property type="match status" value="2"/>
</dbReference>
<dbReference type="STRING" id="7375.A0A0L0C896"/>
<feature type="chain" id="PRO_5005536073" evidence="6">
    <location>
        <begin position="22"/>
        <end position="1030"/>
    </location>
</feature>
<comment type="caution">
    <text evidence="8">The sequence shown here is derived from an EMBL/GenBank/DDBJ whole genome shotgun (WGS) entry which is preliminary data.</text>
</comment>
<organism evidence="8 9">
    <name type="scientific">Lucilia cuprina</name>
    <name type="common">Green bottle fly</name>
    <name type="synonym">Australian sheep blowfly</name>
    <dbReference type="NCBI Taxonomy" id="7375"/>
    <lineage>
        <taxon>Eukaryota</taxon>
        <taxon>Metazoa</taxon>
        <taxon>Ecdysozoa</taxon>
        <taxon>Arthropoda</taxon>
        <taxon>Hexapoda</taxon>
        <taxon>Insecta</taxon>
        <taxon>Pterygota</taxon>
        <taxon>Neoptera</taxon>
        <taxon>Endopterygota</taxon>
        <taxon>Diptera</taxon>
        <taxon>Brachycera</taxon>
        <taxon>Muscomorpha</taxon>
        <taxon>Oestroidea</taxon>
        <taxon>Calliphoridae</taxon>
        <taxon>Luciliinae</taxon>
        <taxon>Lucilia</taxon>
    </lineage>
</organism>
<keyword evidence="4" id="KW-0325">Glycoprotein</keyword>
<protein>
    <submittedName>
        <fullName evidence="8">Vanin-like protein 1</fullName>
    </submittedName>
</protein>
<dbReference type="Pfam" id="PF19018">
    <property type="entry name" value="Vanin_C"/>
    <property type="match status" value="2"/>
</dbReference>
<evidence type="ECO:0000313" key="9">
    <source>
        <dbReference type="Proteomes" id="UP000037069"/>
    </source>
</evidence>
<evidence type="ECO:0000313" key="8">
    <source>
        <dbReference type="EMBL" id="KNC28470.1"/>
    </source>
</evidence>
<dbReference type="InterPro" id="IPR040154">
    <property type="entry name" value="Biotinidase/VNN"/>
</dbReference>
<keyword evidence="3" id="KW-0378">Hydrolase</keyword>
<feature type="domain" description="CN hydrolase" evidence="7">
    <location>
        <begin position="26"/>
        <end position="293"/>
    </location>
</feature>
<comment type="similarity">
    <text evidence="1">Belongs to the carbon-nitrogen hydrolase superfamily. BTD/VNN family.</text>
</comment>
<dbReference type="AlphaFoldDB" id="A0A0L0C896"/>
<dbReference type="GO" id="GO:0016811">
    <property type="term" value="F:hydrolase activity, acting on carbon-nitrogen (but not peptide) bonds, in linear amides"/>
    <property type="evidence" value="ECO:0007669"/>
    <property type="project" value="InterPro"/>
</dbReference>
<feature type="domain" description="CN hydrolase" evidence="7">
    <location>
        <begin position="540"/>
        <end position="808"/>
    </location>
</feature>
<name>A0A0L0C896_LUCCU</name>
<keyword evidence="5" id="KW-0812">Transmembrane</keyword>
<dbReference type="InterPro" id="IPR043957">
    <property type="entry name" value="Vanin_C"/>
</dbReference>
<dbReference type="OMA" id="KPRRLIM"/>
<evidence type="ECO:0000256" key="4">
    <source>
        <dbReference type="ARBA" id="ARBA00023180"/>
    </source>
</evidence>
<evidence type="ECO:0000256" key="1">
    <source>
        <dbReference type="ARBA" id="ARBA00008225"/>
    </source>
</evidence>
<dbReference type="SUPFAM" id="SSF56317">
    <property type="entry name" value="Carbon-nitrogen hydrolase"/>
    <property type="match status" value="2"/>
</dbReference>
<gene>
    <name evidence="8" type="ORF">FF38_09234</name>
</gene>
<reference evidence="8 9" key="1">
    <citation type="journal article" date="2015" name="Nat. Commun.">
        <title>Lucilia cuprina genome unlocks parasitic fly biology to underpin future interventions.</title>
        <authorList>
            <person name="Anstead C.A."/>
            <person name="Korhonen P.K."/>
            <person name="Young N.D."/>
            <person name="Hall R.S."/>
            <person name="Jex A.R."/>
            <person name="Murali S.C."/>
            <person name="Hughes D.S."/>
            <person name="Lee S.F."/>
            <person name="Perry T."/>
            <person name="Stroehlein A.J."/>
            <person name="Ansell B.R."/>
            <person name="Breugelmans B."/>
            <person name="Hofmann A."/>
            <person name="Qu J."/>
            <person name="Dugan S."/>
            <person name="Lee S.L."/>
            <person name="Chao H."/>
            <person name="Dinh H."/>
            <person name="Han Y."/>
            <person name="Doddapaneni H.V."/>
            <person name="Worley K.C."/>
            <person name="Muzny D.M."/>
            <person name="Ioannidis P."/>
            <person name="Waterhouse R.M."/>
            <person name="Zdobnov E.M."/>
            <person name="James P.J."/>
            <person name="Bagnall N.H."/>
            <person name="Kotze A.C."/>
            <person name="Gibbs R.A."/>
            <person name="Richards S."/>
            <person name="Batterham P."/>
            <person name="Gasser R.B."/>
        </authorList>
    </citation>
    <scope>NUCLEOTIDE SEQUENCE [LARGE SCALE GENOMIC DNA]</scope>
    <source>
        <strain evidence="8 9">LS</strain>
        <tissue evidence="8">Full body</tissue>
    </source>
</reference>
<dbReference type="Gene3D" id="3.60.110.10">
    <property type="entry name" value="Carbon-nitrogen hydrolase"/>
    <property type="match status" value="2"/>
</dbReference>
<evidence type="ECO:0000259" key="7">
    <source>
        <dbReference type="PROSITE" id="PS50263"/>
    </source>
</evidence>
<feature type="signal peptide" evidence="6">
    <location>
        <begin position="1"/>
        <end position="21"/>
    </location>
</feature>
<keyword evidence="5" id="KW-0472">Membrane</keyword>
<evidence type="ECO:0000256" key="6">
    <source>
        <dbReference type="SAM" id="SignalP"/>
    </source>
</evidence>
<proteinExistence type="inferred from homology"/>
<sequence length="1030" mass="116008">MLTTIIALITLAQLSLQASTAYDPFYSAGVVEFRSSNSLTAEARLQDNLKGYLSILESEDAKNLDVIVFPESTLNNNEAATFVPNPAKGLIIPCDVNTGEYHDLLVQLSCAARKLASYVVINLTEKELCSTVPEDTRPCASSGLNLYNTNVVFNRNGAVLSRYRKVHLYGENKNTTFVPETGWFDTDFGVRFGHFICFDILFYAPAESMVKYNGITDFIFPSMWFSQLPFLTAVQVHQAWSYANNVNLLAAGSSNPLVGSTGTGVYNGRRGIITAKMNQGLGERKLYKAQVPKYRHLTKRSLPLSPINQKKLALPNITLKRDYLQSYETVPLNLTAGNSVTQEMCFSNSSFCCKFEIQWQPLLIEKESKYYQYRLGVYDGLRNEVAAETNQLKNCALFSCIGEDIMDCGKTMATDIDVVFENITITATFPKAEQFLIMPNSLTADMMPVPVNHFKWQETDKKNTVKMRYELNTTTPNVMAFSIYGNYYDSIVDIKPDDEDDNKGEGGDDAAVKIMKIFIFLLSVLLLSLISTVKTDDSYYTAGVVEFKPQVGGMNSSQLIDEHLKAYLNILNSDEAIDTDIIVFPEGTLNNAFNLTYVPSVKDNIVPCTTNPQQQYADFLVQISCAARRLRKYVVINLTEKENCPSTPEDLRPCASNKLNIFNTNVVFDREGRVVSRYRKVHVYVENKNTTLKPEYATFVTDFGVRFGHFICFDILFYTPAQELVDRFNVTDFIFTSLFYSELPFLTAVQLQHGWAWGNNVNLLAAGASYPEWGMTGSGIYAGEFGDLVSVMVSEVGERKLYKARVPKKGSKYQPQNTNPPIKTPHNVTKLRLLKDPQIEDYNSVILDISSEEKYIKRYLCDGDVCCTFEVNAKIVNDSLEESLRFRVGIYDGRRTYEKEEWSDIKVCALYACANSELSSCGEPVVTNNVLFKSISIKGKFPKGNKLLIMPSILDDQLYPLNRSDIMWSSRKPYQVYEVDLKLLREHTNIMTFGVYGQYYEKSAAVSTSAATHILIITFLLLNLLGFMNS</sequence>
<keyword evidence="2 6" id="KW-0732">Signal</keyword>
<dbReference type="OrthoDB" id="10250282at2759"/>
<accession>A0A0L0C896</accession>
<dbReference type="InterPro" id="IPR036526">
    <property type="entry name" value="C-N_Hydrolase_sf"/>
</dbReference>
<dbReference type="InterPro" id="IPR012101">
    <property type="entry name" value="Biotinidase-like_euk"/>
</dbReference>
<dbReference type="EMBL" id="JRES01000767">
    <property type="protein sequence ID" value="KNC28470.1"/>
    <property type="molecule type" value="Genomic_DNA"/>
</dbReference>
<keyword evidence="5" id="KW-1133">Transmembrane helix</keyword>
<dbReference type="PANTHER" id="PTHR10609">
    <property type="entry name" value="BIOTINIDASE-RELATED"/>
    <property type="match status" value="1"/>
</dbReference>
<keyword evidence="9" id="KW-1185">Reference proteome</keyword>
<feature type="transmembrane region" description="Helical" evidence="5">
    <location>
        <begin position="1010"/>
        <end position="1028"/>
    </location>
</feature>
<evidence type="ECO:0000256" key="3">
    <source>
        <dbReference type="ARBA" id="ARBA00022801"/>
    </source>
</evidence>
<dbReference type="CDD" id="cd07567">
    <property type="entry name" value="biotinidase_like"/>
    <property type="match status" value="1"/>
</dbReference>
<evidence type="ECO:0000256" key="5">
    <source>
        <dbReference type="SAM" id="Phobius"/>
    </source>
</evidence>
<dbReference type="PANTHER" id="PTHR10609:SF14">
    <property type="entry name" value="BIOTINIDASE"/>
    <property type="match status" value="1"/>
</dbReference>
<evidence type="ECO:0000256" key="2">
    <source>
        <dbReference type="ARBA" id="ARBA00022729"/>
    </source>
</evidence>